<dbReference type="HOGENOM" id="CLU_108953_0_1_10"/>
<dbReference type="SUPFAM" id="SSF74982">
    <property type="entry name" value="Small protein B (SmpB)"/>
    <property type="match status" value="1"/>
</dbReference>
<dbReference type="GO" id="GO:0070930">
    <property type="term" value="P:trans-translation-dependent protein tagging"/>
    <property type="evidence" value="ECO:0007669"/>
    <property type="project" value="TreeGrafter"/>
</dbReference>
<evidence type="ECO:0000256" key="1">
    <source>
        <dbReference type="ARBA" id="ARBA00022490"/>
    </source>
</evidence>
<dbReference type="AlphaFoldDB" id="L7VJK9"/>
<dbReference type="Gene3D" id="2.40.280.10">
    <property type="match status" value="1"/>
</dbReference>
<dbReference type="PROSITE" id="PS01317">
    <property type="entry name" value="SSRP"/>
    <property type="match status" value="1"/>
</dbReference>
<keyword evidence="5" id="KW-1185">Reference proteome</keyword>
<dbReference type="KEGG" id="udi:ASNER_136"/>
<dbReference type="GO" id="GO:0070929">
    <property type="term" value="P:trans-translation"/>
    <property type="evidence" value="ECO:0007669"/>
    <property type="project" value="UniProtKB-UniRule"/>
</dbReference>
<dbReference type="PATRIC" id="fig|1133592.3.peg.120"/>
<dbReference type="InterPro" id="IPR023620">
    <property type="entry name" value="SmpB"/>
</dbReference>
<dbReference type="PANTHER" id="PTHR30308">
    <property type="entry name" value="TMRNA-BINDING COMPONENT OF TRANS-TRANSLATION TAGGING COMPLEX"/>
    <property type="match status" value="1"/>
</dbReference>
<evidence type="ECO:0000256" key="3">
    <source>
        <dbReference type="HAMAP-Rule" id="MF_00023"/>
    </source>
</evidence>
<comment type="subcellular location">
    <subcellularLocation>
        <location evidence="3">Cytoplasm</location>
    </subcellularLocation>
    <text evidence="3">The tmRNA-SmpB complex associates with stalled 70S ribosomes.</text>
</comment>
<dbReference type="EMBL" id="CP003263">
    <property type="protein sequence ID" value="AGC66897.1"/>
    <property type="molecule type" value="Genomic_DNA"/>
</dbReference>
<protein>
    <recommendedName>
        <fullName evidence="3">SsrA-binding protein</fullName>
    </recommendedName>
    <alternativeName>
        <fullName evidence="3">Small protein B</fullName>
    </alternativeName>
</protein>
<dbReference type="GO" id="GO:0003723">
    <property type="term" value="F:RNA binding"/>
    <property type="evidence" value="ECO:0007669"/>
    <property type="project" value="UniProtKB-UniRule"/>
</dbReference>
<name>L7VJK9_9FLAO</name>
<dbReference type="NCBIfam" id="NF003843">
    <property type="entry name" value="PRK05422.1"/>
    <property type="match status" value="1"/>
</dbReference>
<gene>
    <name evidence="3 4" type="primary">smpB</name>
    <name evidence="4" type="ORF">ASNER_136</name>
</gene>
<accession>L7VJK9</accession>
<reference evidence="4 5" key="1">
    <citation type="journal article" date="2013" name="Environ. Microbiol.">
        <title>The nutrient supplying capabilities of Uzinura, an endosymbiont of armoured scale insects.</title>
        <authorList>
            <person name="Sabree Z.L."/>
            <person name="Huang C.Y."/>
            <person name="Okusu A."/>
            <person name="Moran N.A."/>
            <person name="Normark B.B."/>
        </authorList>
    </citation>
    <scope>NUCLEOTIDE SEQUENCE [LARGE SCALE GENOMIC DNA]</scope>
    <source>
        <strain evidence="4 5">ASNER</strain>
    </source>
</reference>
<dbReference type="InterPro" id="IPR000037">
    <property type="entry name" value="SsrA-bd_prot"/>
</dbReference>
<evidence type="ECO:0000256" key="2">
    <source>
        <dbReference type="ARBA" id="ARBA00022884"/>
    </source>
</evidence>
<evidence type="ECO:0000313" key="4">
    <source>
        <dbReference type="EMBL" id="AGC66897.1"/>
    </source>
</evidence>
<comment type="similarity">
    <text evidence="3">Belongs to the SmpB family.</text>
</comment>
<sequence>MYKEILFFNRKALFNYDFFESYIAGIQLFGTEIKSIRLNKVSISESFCKMQNNELYIINMFISKYEWVTTFENYSPRRDRKLLMKSSELRKIECKIKKYRFTIIPTKLFINKKGYAKLKIVLAKGRKLVNKRDIIKYKEIERDIIN</sequence>
<dbReference type="PANTHER" id="PTHR30308:SF2">
    <property type="entry name" value="SSRA-BINDING PROTEIN"/>
    <property type="match status" value="1"/>
</dbReference>
<dbReference type="Pfam" id="PF01668">
    <property type="entry name" value="SmpB"/>
    <property type="match status" value="1"/>
</dbReference>
<dbReference type="GO" id="GO:0005829">
    <property type="term" value="C:cytosol"/>
    <property type="evidence" value="ECO:0007669"/>
    <property type="project" value="TreeGrafter"/>
</dbReference>
<proteinExistence type="inferred from homology"/>
<dbReference type="STRING" id="1133592.ASNER_136"/>
<dbReference type="InterPro" id="IPR020081">
    <property type="entry name" value="SsrA-bd_prot_CS"/>
</dbReference>
<dbReference type="NCBIfam" id="TIGR00086">
    <property type="entry name" value="smpB"/>
    <property type="match status" value="1"/>
</dbReference>
<dbReference type="Proteomes" id="UP000011174">
    <property type="component" value="Chromosome"/>
</dbReference>
<comment type="function">
    <text evidence="3">Required for rescue of stalled ribosomes mediated by trans-translation. Binds to transfer-messenger RNA (tmRNA), required for stable association of tmRNA with ribosomes. tmRNA and SmpB together mimic tRNA shape, replacing the anticodon stem-loop with SmpB. tmRNA is encoded by the ssrA gene; the 2 termini fold to resemble tRNA(Ala) and it encodes a 'tag peptide', a short internal open reading frame. During trans-translation Ala-aminoacylated tmRNA acts like a tRNA, entering the A-site of stalled ribosomes, displacing the stalled mRNA. The ribosome then switches to translate the ORF on the tmRNA; the nascent peptide is terminated with the 'tag peptide' encoded by the tmRNA and targeted for degradation. The ribosome is freed to recommence translation, which seems to be the essential function of trans-translation.</text>
</comment>
<dbReference type="HAMAP" id="MF_00023">
    <property type="entry name" value="SmpB"/>
    <property type="match status" value="1"/>
</dbReference>
<organism evidence="4 5">
    <name type="scientific">Candidatus Uzinura diaspidicola str. ASNER</name>
    <dbReference type="NCBI Taxonomy" id="1133592"/>
    <lineage>
        <taxon>Bacteria</taxon>
        <taxon>Pseudomonadati</taxon>
        <taxon>Bacteroidota</taxon>
        <taxon>Flavobacteriia</taxon>
        <taxon>Flavobacteriales</taxon>
        <taxon>Candidatus Uzinura</taxon>
    </lineage>
</organism>
<evidence type="ECO:0000313" key="5">
    <source>
        <dbReference type="Proteomes" id="UP000011174"/>
    </source>
</evidence>
<keyword evidence="1 3" id="KW-0963">Cytoplasm</keyword>
<keyword evidence="2 3" id="KW-0694">RNA-binding</keyword>